<keyword evidence="1" id="KW-1133">Transmembrane helix</keyword>
<keyword evidence="1" id="KW-0812">Transmembrane</keyword>
<accession>A0A0E3UVW9</accession>
<evidence type="ECO:0000313" key="4">
    <source>
        <dbReference type="Proteomes" id="UP000033109"/>
    </source>
</evidence>
<dbReference type="Proteomes" id="UP000033109">
    <property type="component" value="Chromosome"/>
</dbReference>
<evidence type="ECO:0000256" key="1">
    <source>
        <dbReference type="SAM" id="Phobius"/>
    </source>
</evidence>
<dbReference type="STRING" id="400092.PKOR_06485"/>
<dbReference type="OrthoDB" id="853821at2"/>
<evidence type="ECO:0000259" key="2">
    <source>
        <dbReference type="Pfam" id="PF13240"/>
    </source>
</evidence>
<proteinExistence type="predicted"/>
<organism evidence="3 4">
    <name type="scientific">Pontibacter korlensis</name>
    <dbReference type="NCBI Taxonomy" id="400092"/>
    <lineage>
        <taxon>Bacteria</taxon>
        <taxon>Pseudomonadati</taxon>
        <taxon>Bacteroidota</taxon>
        <taxon>Cytophagia</taxon>
        <taxon>Cytophagales</taxon>
        <taxon>Hymenobacteraceae</taxon>
        <taxon>Pontibacter</taxon>
    </lineage>
</organism>
<sequence length="66" mass="6999">MASPETPATKTCPNCGAEVLLRTKQCPGCGQLLANPKPQWFKDLTATEIFLLILGSIMLAIGLVAL</sequence>
<gene>
    <name evidence="3" type="ORF">PKOR_06485</name>
</gene>
<keyword evidence="4" id="KW-1185">Reference proteome</keyword>
<reference evidence="3 4" key="1">
    <citation type="journal article" date="2015" name="Sci. Rep.">
        <title>Unraveling adaptation of Pontibacter korlensis to radiation and infertility in desert through complete genome and comparative transcriptomic analysis.</title>
        <authorList>
            <person name="Dai J."/>
            <person name="Dai W."/>
            <person name="Qiu C."/>
            <person name="Yang Z."/>
            <person name="Zhang Y."/>
            <person name="Zhou M."/>
            <person name="Zhang L."/>
            <person name="Fang C."/>
            <person name="Gao Q."/>
            <person name="Yang Q."/>
            <person name="Li X."/>
            <person name="Wang Z."/>
            <person name="Wang Z."/>
            <person name="Jia Z."/>
            <person name="Chen X."/>
        </authorList>
    </citation>
    <scope>NUCLEOTIDE SEQUENCE [LARGE SCALE GENOMIC DNA]</scope>
    <source>
        <strain evidence="3 4">X14-1T</strain>
    </source>
</reference>
<name>A0A0E3UVW9_9BACT</name>
<feature type="transmembrane region" description="Helical" evidence="1">
    <location>
        <begin position="44"/>
        <end position="65"/>
    </location>
</feature>
<dbReference type="AlphaFoldDB" id="A0A0E3UVW9"/>
<dbReference type="EMBL" id="CP009621">
    <property type="protein sequence ID" value="AKD02837.1"/>
    <property type="molecule type" value="Genomic_DNA"/>
</dbReference>
<protein>
    <recommendedName>
        <fullName evidence="2">Zinc-ribbon domain-containing protein</fullName>
    </recommendedName>
</protein>
<dbReference type="PATRIC" id="fig|400092.3.peg.1450"/>
<evidence type="ECO:0000313" key="3">
    <source>
        <dbReference type="EMBL" id="AKD02837.1"/>
    </source>
</evidence>
<dbReference type="HOGENOM" id="CLU_2827498_0_0_10"/>
<keyword evidence="1" id="KW-0472">Membrane</keyword>
<feature type="domain" description="Zinc-ribbon" evidence="2">
    <location>
        <begin position="12"/>
        <end position="31"/>
    </location>
</feature>
<dbReference type="Pfam" id="PF13240">
    <property type="entry name" value="Zn_Ribbon_1"/>
    <property type="match status" value="1"/>
</dbReference>
<dbReference type="RefSeq" id="WP_046309818.1">
    <property type="nucleotide sequence ID" value="NZ_CBCSCY010000001.1"/>
</dbReference>
<dbReference type="InterPro" id="IPR026870">
    <property type="entry name" value="Zinc_ribbon_dom"/>
</dbReference>
<dbReference type="KEGG" id="pko:PKOR_06485"/>